<comment type="caution">
    <text evidence="3">The sequence shown here is derived from an EMBL/GenBank/DDBJ whole genome shotgun (WGS) entry which is preliminary data.</text>
</comment>
<keyword evidence="4" id="KW-1185">Reference proteome</keyword>
<dbReference type="Gene3D" id="3.30.70.1730">
    <property type="match status" value="1"/>
</dbReference>
<evidence type="ECO:0008006" key="5">
    <source>
        <dbReference type="Google" id="ProtNLM"/>
    </source>
</evidence>
<organism evidence="3 4">
    <name type="scientific">Oenococcus alcoholitolerans</name>
    <dbReference type="NCBI Taxonomy" id="931074"/>
    <lineage>
        <taxon>Bacteria</taxon>
        <taxon>Bacillati</taxon>
        <taxon>Bacillota</taxon>
        <taxon>Bacilli</taxon>
        <taxon>Lactobacillales</taxon>
        <taxon>Lactobacillaceae</taxon>
        <taxon>Oenococcus</taxon>
    </lineage>
</organism>
<comment type="subunit">
    <text evidence="2">Part of the ribosomal stalk of the 50S ribosomal subunit. The N-terminus interacts with L11 and the large rRNA to form the base of the stalk. The C-terminus forms an elongated spine to which L12 dimers bind in a sequential fashion forming a multimeric L10(L12)X complex.</text>
</comment>
<evidence type="ECO:0000313" key="4">
    <source>
        <dbReference type="Proteomes" id="UP000030023"/>
    </source>
</evidence>
<accession>A0ABR4XT16</accession>
<dbReference type="InterPro" id="IPR043141">
    <property type="entry name" value="Ribosomal_uL10-like_sf"/>
</dbReference>
<dbReference type="Proteomes" id="UP000030023">
    <property type="component" value="Unassembled WGS sequence"/>
</dbReference>
<protein>
    <recommendedName>
        <fullName evidence="5">50S ribosomal protein L10</fullName>
    </recommendedName>
</protein>
<dbReference type="NCBIfam" id="NF000955">
    <property type="entry name" value="PRK00099.1-1"/>
    <property type="match status" value="1"/>
</dbReference>
<evidence type="ECO:0000256" key="1">
    <source>
        <dbReference type="ARBA" id="ARBA00008889"/>
    </source>
</evidence>
<gene>
    <name evidence="3" type="ORF">Q757_01875</name>
</gene>
<reference evidence="3 4" key="1">
    <citation type="journal article" date="2014" name="Antonie Van Leeuwenhoek">
        <title>Oenococcus alcoholitolerans sp. nov., a lactic acid bacteria isolated from cachaca and ethanol fermentation processes.</title>
        <authorList>
            <person name="Badotti F."/>
            <person name="Moreira A.P."/>
            <person name="Tonon L.A."/>
            <person name="de Lucena B.T."/>
            <person name="Gomes Fde C."/>
            <person name="Kruger R."/>
            <person name="Thompson C.C."/>
            <person name="de Morais M.A.Jr."/>
            <person name="Rosa C.A."/>
            <person name="Thompson F.L."/>
        </authorList>
    </citation>
    <scope>NUCLEOTIDE SEQUENCE [LARGE SCALE GENOMIC DNA]</scope>
    <source>
        <strain evidence="3 4">UFRJ-M7.2.18</strain>
    </source>
</reference>
<dbReference type="PANTHER" id="PTHR11560">
    <property type="entry name" value="39S RIBOSOMAL PROTEIN L10, MITOCHONDRIAL"/>
    <property type="match status" value="1"/>
</dbReference>
<proteinExistence type="inferred from homology"/>
<comment type="similarity">
    <text evidence="1">Belongs to the universal ribosomal protein uL10 family.</text>
</comment>
<dbReference type="SUPFAM" id="SSF160369">
    <property type="entry name" value="Ribosomal protein L10-like"/>
    <property type="match status" value="1"/>
</dbReference>
<sequence>MNEVFKGPSAIAFSKEDAVAPARILKNFSKDAEALEIKGGIIDRKVTDLQTIDRYAALPSKETLLQQLLAEFQSPLRSFMYAVKAVSEKRQSEEGAADAPAAE</sequence>
<evidence type="ECO:0000256" key="2">
    <source>
        <dbReference type="ARBA" id="ARBA00026025"/>
    </source>
</evidence>
<evidence type="ECO:0000313" key="3">
    <source>
        <dbReference type="EMBL" id="KGO32296.1"/>
    </source>
</evidence>
<dbReference type="InterPro" id="IPR047865">
    <property type="entry name" value="Ribosomal_uL10_bac_type"/>
</dbReference>
<name>A0ABR4XT16_9LACO</name>
<dbReference type="CDD" id="cd05797">
    <property type="entry name" value="Ribosomal_L10"/>
    <property type="match status" value="1"/>
</dbReference>
<dbReference type="EMBL" id="AXCV01000046">
    <property type="protein sequence ID" value="KGO32296.1"/>
    <property type="molecule type" value="Genomic_DNA"/>
</dbReference>